<evidence type="ECO:0000313" key="3">
    <source>
        <dbReference type="Proteomes" id="UP000054350"/>
    </source>
</evidence>
<reference evidence="3" key="2">
    <citation type="submission" date="2009-11" db="EMBL/GenBank/DDBJ databases">
        <title>The Genome Sequence of Allomyces macrogynus strain ATCC 38327.</title>
        <authorList>
            <consortium name="The Broad Institute Genome Sequencing Platform"/>
            <person name="Russ C."/>
            <person name="Cuomo C."/>
            <person name="Shea T."/>
            <person name="Young S.K."/>
            <person name="Zeng Q."/>
            <person name="Koehrsen M."/>
            <person name="Haas B."/>
            <person name="Borodovsky M."/>
            <person name="Guigo R."/>
            <person name="Alvarado L."/>
            <person name="Berlin A."/>
            <person name="Borenstein D."/>
            <person name="Chen Z."/>
            <person name="Engels R."/>
            <person name="Freedman E."/>
            <person name="Gellesch M."/>
            <person name="Goldberg J."/>
            <person name="Griggs A."/>
            <person name="Gujja S."/>
            <person name="Heiman D."/>
            <person name="Hepburn T."/>
            <person name="Howarth C."/>
            <person name="Jen D."/>
            <person name="Larson L."/>
            <person name="Lewis B."/>
            <person name="Mehta T."/>
            <person name="Park D."/>
            <person name="Pearson M."/>
            <person name="Roberts A."/>
            <person name="Saif S."/>
            <person name="Shenoy N."/>
            <person name="Sisk P."/>
            <person name="Stolte C."/>
            <person name="Sykes S."/>
            <person name="Walk T."/>
            <person name="White J."/>
            <person name="Yandava C."/>
            <person name="Burger G."/>
            <person name="Gray M.W."/>
            <person name="Holland P.W.H."/>
            <person name="King N."/>
            <person name="Lang F.B.F."/>
            <person name="Roger A.J."/>
            <person name="Ruiz-Trillo I."/>
            <person name="Lander E."/>
            <person name="Nusbaum C."/>
        </authorList>
    </citation>
    <scope>NUCLEOTIDE SEQUENCE [LARGE SCALE GENOMIC DNA]</scope>
    <source>
        <strain evidence="3">ATCC 38327</strain>
    </source>
</reference>
<organism evidence="2 3">
    <name type="scientific">Allomyces macrogynus (strain ATCC 38327)</name>
    <name type="common">Allomyces javanicus var. macrogynus</name>
    <dbReference type="NCBI Taxonomy" id="578462"/>
    <lineage>
        <taxon>Eukaryota</taxon>
        <taxon>Fungi</taxon>
        <taxon>Fungi incertae sedis</taxon>
        <taxon>Blastocladiomycota</taxon>
        <taxon>Blastocladiomycetes</taxon>
        <taxon>Blastocladiales</taxon>
        <taxon>Blastocladiaceae</taxon>
        <taxon>Allomyces</taxon>
    </lineage>
</organism>
<dbReference type="EMBL" id="GG745364">
    <property type="protein sequence ID" value="KNE70119.1"/>
    <property type="molecule type" value="Genomic_DNA"/>
</dbReference>
<name>A0A0L0T6E9_ALLM3</name>
<dbReference type="VEuPathDB" id="FungiDB:AMAG_15094"/>
<protein>
    <submittedName>
        <fullName evidence="2">Uncharacterized protein</fullName>
    </submittedName>
</protein>
<evidence type="ECO:0000313" key="2">
    <source>
        <dbReference type="EMBL" id="KNE70119.1"/>
    </source>
</evidence>
<evidence type="ECO:0000256" key="1">
    <source>
        <dbReference type="SAM" id="MobiDB-lite"/>
    </source>
</evidence>
<dbReference type="OrthoDB" id="10466244at2759"/>
<reference evidence="2 3" key="1">
    <citation type="submission" date="2009-11" db="EMBL/GenBank/DDBJ databases">
        <title>Annotation of Allomyces macrogynus ATCC 38327.</title>
        <authorList>
            <consortium name="The Broad Institute Genome Sequencing Platform"/>
            <person name="Russ C."/>
            <person name="Cuomo C."/>
            <person name="Burger G."/>
            <person name="Gray M.W."/>
            <person name="Holland P.W.H."/>
            <person name="King N."/>
            <person name="Lang F.B.F."/>
            <person name="Roger A.J."/>
            <person name="Ruiz-Trillo I."/>
            <person name="Young S.K."/>
            <person name="Zeng Q."/>
            <person name="Gargeya S."/>
            <person name="Fitzgerald M."/>
            <person name="Haas B."/>
            <person name="Abouelleil A."/>
            <person name="Alvarado L."/>
            <person name="Arachchi H.M."/>
            <person name="Berlin A."/>
            <person name="Chapman S.B."/>
            <person name="Gearin G."/>
            <person name="Goldberg J."/>
            <person name="Griggs A."/>
            <person name="Gujja S."/>
            <person name="Hansen M."/>
            <person name="Heiman D."/>
            <person name="Howarth C."/>
            <person name="Larimer J."/>
            <person name="Lui A."/>
            <person name="MacDonald P.J.P."/>
            <person name="McCowen C."/>
            <person name="Montmayeur A."/>
            <person name="Murphy C."/>
            <person name="Neiman D."/>
            <person name="Pearson M."/>
            <person name="Priest M."/>
            <person name="Roberts A."/>
            <person name="Saif S."/>
            <person name="Shea T."/>
            <person name="Sisk P."/>
            <person name="Stolte C."/>
            <person name="Sykes S."/>
            <person name="Wortman J."/>
            <person name="Nusbaum C."/>
            <person name="Birren B."/>
        </authorList>
    </citation>
    <scope>NUCLEOTIDE SEQUENCE [LARGE SCALE GENOMIC DNA]</scope>
    <source>
        <strain evidence="2 3">ATCC 38327</strain>
    </source>
</reference>
<dbReference type="AlphaFoldDB" id="A0A0L0T6E9"/>
<dbReference type="Proteomes" id="UP000054350">
    <property type="component" value="Unassembled WGS sequence"/>
</dbReference>
<sequence>MAVMLRALLDRAHVADPAHSTRLFEEYDSAEPDLAIRAALTAHVARDPAASRWAQRVRASSAQLARATADAAVDTVTAVLAPGQDLPADILHQLDTALSATRKSPAITHPTDVRALHAVVRGRRRRADIASILADTDVTGDDPAPLAADLASDSTFRTRVLCAIGDRLMLDHEPLENWVVAAADGRLGALDTDAEPDPRAAWAATVLTQSRLRWTSGGPDTDSADILARVASSLNPALKCRMASRIRAGGTADEMPDVAARRSASERGRRMDQ</sequence>
<accession>A0A0L0T6E9</accession>
<feature type="compositionally biased region" description="Basic and acidic residues" evidence="1">
    <location>
        <begin position="259"/>
        <end position="273"/>
    </location>
</feature>
<feature type="region of interest" description="Disordered" evidence="1">
    <location>
        <begin position="251"/>
        <end position="273"/>
    </location>
</feature>
<gene>
    <name evidence="2" type="ORF">AMAG_15094</name>
</gene>
<proteinExistence type="predicted"/>
<keyword evidence="3" id="KW-1185">Reference proteome</keyword>